<protein>
    <submittedName>
        <fullName evidence="1">Uncharacterized protein</fullName>
    </submittedName>
</protein>
<proteinExistence type="predicted"/>
<sequence>MFTVEAVDPLKAVGKFIQNGLIVRLSIRFTIPSPTQASNPKIGTTFALTSSKSSVVTPSLSSPNVTFHR</sequence>
<name>A0A7J7JZY9_BUGNE</name>
<keyword evidence="2" id="KW-1185">Reference proteome</keyword>
<reference evidence="1" key="1">
    <citation type="submission" date="2020-06" db="EMBL/GenBank/DDBJ databases">
        <title>Draft genome of Bugula neritina, a colonial animal packing powerful symbionts and potential medicines.</title>
        <authorList>
            <person name="Rayko M."/>
        </authorList>
    </citation>
    <scope>NUCLEOTIDE SEQUENCE [LARGE SCALE GENOMIC DNA]</scope>
    <source>
        <strain evidence="1">Kwan_BN1</strain>
    </source>
</reference>
<gene>
    <name evidence="1" type="ORF">EB796_010772</name>
</gene>
<accession>A0A7J7JZY9</accession>
<dbReference type="AlphaFoldDB" id="A0A7J7JZY9"/>
<comment type="caution">
    <text evidence="1">The sequence shown here is derived from an EMBL/GenBank/DDBJ whole genome shotgun (WGS) entry which is preliminary data.</text>
</comment>
<evidence type="ECO:0000313" key="2">
    <source>
        <dbReference type="Proteomes" id="UP000593567"/>
    </source>
</evidence>
<evidence type="ECO:0000313" key="1">
    <source>
        <dbReference type="EMBL" id="KAF6030916.1"/>
    </source>
</evidence>
<dbReference type="Proteomes" id="UP000593567">
    <property type="component" value="Unassembled WGS sequence"/>
</dbReference>
<dbReference type="EMBL" id="VXIV02001657">
    <property type="protein sequence ID" value="KAF6030916.1"/>
    <property type="molecule type" value="Genomic_DNA"/>
</dbReference>
<organism evidence="1 2">
    <name type="scientific">Bugula neritina</name>
    <name type="common">Brown bryozoan</name>
    <name type="synonym">Sertularia neritina</name>
    <dbReference type="NCBI Taxonomy" id="10212"/>
    <lineage>
        <taxon>Eukaryota</taxon>
        <taxon>Metazoa</taxon>
        <taxon>Spiralia</taxon>
        <taxon>Lophotrochozoa</taxon>
        <taxon>Bryozoa</taxon>
        <taxon>Gymnolaemata</taxon>
        <taxon>Cheilostomatida</taxon>
        <taxon>Flustrina</taxon>
        <taxon>Buguloidea</taxon>
        <taxon>Bugulidae</taxon>
        <taxon>Bugula</taxon>
    </lineage>
</organism>